<gene>
    <name evidence="3" type="ORF">PHMEG_00012330</name>
</gene>
<organism evidence="3 4">
    <name type="scientific">Phytophthora megakarya</name>
    <dbReference type="NCBI Taxonomy" id="4795"/>
    <lineage>
        <taxon>Eukaryota</taxon>
        <taxon>Sar</taxon>
        <taxon>Stramenopiles</taxon>
        <taxon>Oomycota</taxon>
        <taxon>Peronosporomycetes</taxon>
        <taxon>Peronosporales</taxon>
        <taxon>Peronosporaceae</taxon>
        <taxon>Phytophthora</taxon>
    </lineage>
</organism>
<evidence type="ECO:0000313" key="3">
    <source>
        <dbReference type="EMBL" id="OWZ14224.1"/>
    </source>
</evidence>
<dbReference type="Proteomes" id="UP000198211">
    <property type="component" value="Unassembled WGS sequence"/>
</dbReference>
<evidence type="ECO:0000256" key="2">
    <source>
        <dbReference type="SAM" id="SignalP"/>
    </source>
</evidence>
<protein>
    <submittedName>
        <fullName evidence="3">RxLR effector protein</fullName>
    </submittedName>
</protein>
<name>A0A225W9Z5_9STRA</name>
<dbReference type="EMBL" id="NBNE01001387">
    <property type="protein sequence ID" value="OWZ14224.1"/>
    <property type="molecule type" value="Genomic_DNA"/>
</dbReference>
<feature type="compositionally biased region" description="Basic residues" evidence="1">
    <location>
        <begin position="137"/>
        <end position="146"/>
    </location>
</feature>
<feature type="chain" id="PRO_5012601326" evidence="2">
    <location>
        <begin position="21"/>
        <end position="156"/>
    </location>
</feature>
<keyword evidence="4" id="KW-1185">Reference proteome</keyword>
<feature type="compositionally biased region" description="Basic residues" evidence="1">
    <location>
        <begin position="102"/>
        <end position="114"/>
    </location>
</feature>
<feature type="compositionally biased region" description="Polar residues" evidence="1">
    <location>
        <begin position="122"/>
        <end position="132"/>
    </location>
</feature>
<keyword evidence="2" id="KW-0732">Signal</keyword>
<dbReference type="OrthoDB" id="124526at2759"/>
<comment type="caution">
    <text evidence="3">The sequence shown here is derived from an EMBL/GenBank/DDBJ whole genome shotgun (WGS) entry which is preliminary data.</text>
</comment>
<accession>A0A225W9Z5</accession>
<feature type="compositionally biased region" description="Acidic residues" evidence="1">
    <location>
        <begin position="72"/>
        <end position="99"/>
    </location>
</feature>
<sequence>MRLQYIAVVAAAALIAAGDGLQVVPNSASLRETADTRDQPYVEGQSDRFLISEANNETPTKVTTGYKSSAYPEEDDDDLLDDDDEDEEDEEDESDEDDEERKRKRRKRKKRKKSKETPTPTPTLAPNGTYSPTPAPTRRKKRRRSFGRWVWDNITD</sequence>
<dbReference type="AlphaFoldDB" id="A0A225W9Z5"/>
<evidence type="ECO:0000256" key="1">
    <source>
        <dbReference type="SAM" id="MobiDB-lite"/>
    </source>
</evidence>
<feature type="compositionally biased region" description="Polar residues" evidence="1">
    <location>
        <begin position="53"/>
        <end position="67"/>
    </location>
</feature>
<reference evidence="4" key="1">
    <citation type="submission" date="2017-03" db="EMBL/GenBank/DDBJ databases">
        <title>Phytopthora megakarya and P. palmivora, two closely related causual agents of cacao black pod achieved similar genome size and gene model numbers by different mechanisms.</title>
        <authorList>
            <person name="Ali S."/>
            <person name="Shao J."/>
            <person name="Larry D.J."/>
            <person name="Kronmiller B."/>
            <person name="Shen D."/>
            <person name="Strem M.D."/>
            <person name="Melnick R.L."/>
            <person name="Guiltinan M.J."/>
            <person name="Tyler B.M."/>
            <person name="Meinhardt L.W."/>
            <person name="Bailey B.A."/>
        </authorList>
    </citation>
    <scope>NUCLEOTIDE SEQUENCE [LARGE SCALE GENOMIC DNA]</scope>
    <source>
        <strain evidence="4">zdho120</strain>
    </source>
</reference>
<evidence type="ECO:0000313" key="4">
    <source>
        <dbReference type="Proteomes" id="UP000198211"/>
    </source>
</evidence>
<proteinExistence type="predicted"/>
<feature type="signal peptide" evidence="2">
    <location>
        <begin position="1"/>
        <end position="20"/>
    </location>
</feature>
<feature type="region of interest" description="Disordered" evidence="1">
    <location>
        <begin position="31"/>
        <end position="156"/>
    </location>
</feature>